<sequence>MVSEPRVVDEYADAEVHRMLTEDGTICEQGIEVIRRDGAVLLRGQVETAHRRDAIGERVAAMFPDKHVCNDIVVTAVAEPAEPEVIT</sequence>
<dbReference type="Gene3D" id="3.40.1520.20">
    <property type="match status" value="1"/>
</dbReference>
<organism evidence="1 2">
    <name type="scientific">Catellatospora coxensis</name>
    <dbReference type="NCBI Taxonomy" id="310354"/>
    <lineage>
        <taxon>Bacteria</taxon>
        <taxon>Bacillati</taxon>
        <taxon>Actinomycetota</taxon>
        <taxon>Actinomycetes</taxon>
        <taxon>Micromonosporales</taxon>
        <taxon>Micromonosporaceae</taxon>
        <taxon>Catellatospora</taxon>
    </lineage>
</organism>
<accession>A0A8J3P9Q2</accession>
<evidence type="ECO:0008006" key="3">
    <source>
        <dbReference type="Google" id="ProtNLM"/>
    </source>
</evidence>
<dbReference type="EMBL" id="BONI01000049">
    <property type="protein sequence ID" value="GIG08583.1"/>
    <property type="molecule type" value="Genomic_DNA"/>
</dbReference>
<protein>
    <recommendedName>
        <fullName evidence="3">BON domain-containing protein</fullName>
    </recommendedName>
</protein>
<dbReference type="AlphaFoldDB" id="A0A8J3P9Q2"/>
<keyword evidence="2" id="KW-1185">Reference proteome</keyword>
<gene>
    <name evidence="1" type="ORF">Cco03nite_52830</name>
</gene>
<proteinExistence type="predicted"/>
<reference evidence="1 2" key="1">
    <citation type="submission" date="2021-01" db="EMBL/GenBank/DDBJ databases">
        <title>Whole genome shotgun sequence of Catellatospora coxensis NBRC 107359.</title>
        <authorList>
            <person name="Komaki H."/>
            <person name="Tamura T."/>
        </authorList>
    </citation>
    <scope>NUCLEOTIDE SEQUENCE [LARGE SCALE GENOMIC DNA]</scope>
    <source>
        <strain evidence="1 2">NBRC 107359</strain>
    </source>
</reference>
<evidence type="ECO:0000313" key="1">
    <source>
        <dbReference type="EMBL" id="GIG08583.1"/>
    </source>
</evidence>
<dbReference type="Proteomes" id="UP000630887">
    <property type="component" value="Unassembled WGS sequence"/>
</dbReference>
<name>A0A8J3P9Q2_9ACTN</name>
<comment type="caution">
    <text evidence="1">The sequence shown here is derived from an EMBL/GenBank/DDBJ whole genome shotgun (WGS) entry which is preliminary data.</text>
</comment>
<evidence type="ECO:0000313" key="2">
    <source>
        <dbReference type="Proteomes" id="UP000630887"/>
    </source>
</evidence>